<sequence length="47" mass="5423">MKLYQDRLDAGRSSATQPITRKMPHITPPTQASLPLLYLNTFKVYEM</sequence>
<evidence type="ECO:0000313" key="2">
    <source>
        <dbReference type="EMBL" id="SFE55617.1"/>
    </source>
</evidence>
<name>A0A1I2BI60_9SPHI</name>
<gene>
    <name evidence="2" type="ORF">SAMN03003324_00881</name>
</gene>
<protein>
    <submittedName>
        <fullName evidence="2">Uncharacterized protein</fullName>
    </submittedName>
</protein>
<dbReference type="Proteomes" id="UP000183129">
    <property type="component" value="Unassembled WGS sequence"/>
</dbReference>
<feature type="region of interest" description="Disordered" evidence="1">
    <location>
        <begin position="1"/>
        <end position="27"/>
    </location>
</feature>
<accession>A0A1I2BI60</accession>
<evidence type="ECO:0000313" key="3">
    <source>
        <dbReference type="Proteomes" id="UP000183129"/>
    </source>
</evidence>
<dbReference type="AlphaFoldDB" id="A0A1I2BI60"/>
<proteinExistence type="predicted"/>
<reference evidence="2 3" key="1">
    <citation type="submission" date="2016-10" db="EMBL/GenBank/DDBJ databases">
        <authorList>
            <person name="de Groot N.N."/>
        </authorList>
    </citation>
    <scope>NUCLEOTIDE SEQUENCE [LARGE SCALE GENOMIC DNA]</scope>
    <source>
        <strain evidence="2 3">ATCC 51969</strain>
    </source>
</reference>
<dbReference type="EMBL" id="FONS01000001">
    <property type="protein sequence ID" value="SFE55617.1"/>
    <property type="molecule type" value="Genomic_DNA"/>
</dbReference>
<evidence type="ECO:0000256" key="1">
    <source>
        <dbReference type="SAM" id="MobiDB-lite"/>
    </source>
</evidence>
<feature type="compositionally biased region" description="Basic and acidic residues" evidence="1">
    <location>
        <begin position="1"/>
        <end position="10"/>
    </location>
</feature>
<organism evidence="2 3">
    <name type="scientific">Pedobacter antarcticus</name>
    <dbReference type="NCBI Taxonomy" id="34086"/>
    <lineage>
        <taxon>Bacteria</taxon>
        <taxon>Pseudomonadati</taxon>
        <taxon>Bacteroidota</taxon>
        <taxon>Sphingobacteriia</taxon>
        <taxon>Sphingobacteriales</taxon>
        <taxon>Sphingobacteriaceae</taxon>
        <taxon>Pedobacter</taxon>
    </lineage>
</organism>